<sequence>MIELYTWGTPNGRKIPIMLEEIGLPYTVKPINIGKNEQFDPAYLTISPNNKIPAIVDPDAPGGPLSVFESGAILVYLAEKTGKLLAPSGPARYRALEWLNWQVGGMGPMFGQLGFFAMRSEEKSALAIGRFTDECARLLGVLERRLAEAPYLAGPDYGIADIACYTWAYAGSTFLEPVLGPVYQTCPAVRRWLASVGEREAVQRGMAVPKV</sequence>
<comment type="caution">
    <text evidence="4">The sequence shown here is derived from an EMBL/GenBank/DDBJ whole genome shotgun (WGS) entry which is preliminary data.</text>
</comment>
<dbReference type="PANTHER" id="PTHR44051">
    <property type="entry name" value="GLUTATHIONE S-TRANSFERASE-RELATED"/>
    <property type="match status" value="1"/>
</dbReference>
<evidence type="ECO:0000256" key="1">
    <source>
        <dbReference type="RuleBase" id="RU003494"/>
    </source>
</evidence>
<proteinExistence type="inferred from homology"/>
<keyword evidence="5" id="KW-1185">Reference proteome</keyword>
<dbReference type="SUPFAM" id="SSF52833">
    <property type="entry name" value="Thioredoxin-like"/>
    <property type="match status" value="1"/>
</dbReference>
<dbReference type="CDD" id="cd03178">
    <property type="entry name" value="GST_C_Ure2p_like"/>
    <property type="match status" value="1"/>
</dbReference>
<name>A0A366ERP4_9HYPH</name>
<dbReference type="SFLD" id="SFLDG00358">
    <property type="entry name" value="Main_(cytGST)"/>
    <property type="match status" value="1"/>
</dbReference>
<dbReference type="InterPro" id="IPR010987">
    <property type="entry name" value="Glutathione-S-Trfase_C-like"/>
</dbReference>
<dbReference type="InterPro" id="IPR036282">
    <property type="entry name" value="Glutathione-S-Trfase_C_sf"/>
</dbReference>
<feature type="domain" description="GST C-terminal" evidence="3">
    <location>
        <begin position="88"/>
        <end position="211"/>
    </location>
</feature>
<dbReference type="RefSeq" id="WP_113892246.1">
    <property type="nucleotide sequence ID" value="NZ_QNRK01000040.1"/>
</dbReference>
<dbReference type="InterPro" id="IPR004045">
    <property type="entry name" value="Glutathione_S-Trfase_N"/>
</dbReference>
<dbReference type="Gene3D" id="1.20.1050.10">
    <property type="match status" value="1"/>
</dbReference>
<evidence type="ECO:0000259" key="2">
    <source>
        <dbReference type="PROSITE" id="PS50404"/>
    </source>
</evidence>
<accession>A0A366ERP4</accession>
<dbReference type="Pfam" id="PF02798">
    <property type="entry name" value="GST_N"/>
    <property type="match status" value="1"/>
</dbReference>
<dbReference type="Gene3D" id="3.40.30.10">
    <property type="entry name" value="Glutaredoxin"/>
    <property type="match status" value="1"/>
</dbReference>
<dbReference type="EMBL" id="QNRK01000040">
    <property type="protein sequence ID" value="RBP04169.1"/>
    <property type="molecule type" value="Genomic_DNA"/>
</dbReference>
<dbReference type="CDD" id="cd03048">
    <property type="entry name" value="GST_N_Ure2p_like"/>
    <property type="match status" value="1"/>
</dbReference>
<reference evidence="4 5" key="1">
    <citation type="submission" date="2018-06" db="EMBL/GenBank/DDBJ databases">
        <title>Genomic Encyclopedia of Type Strains, Phase IV (KMG-IV): sequencing the most valuable type-strain genomes for metagenomic binning, comparative biology and taxonomic classification.</title>
        <authorList>
            <person name="Goeker M."/>
        </authorList>
    </citation>
    <scope>NUCLEOTIDE SEQUENCE [LARGE SCALE GENOMIC DNA]</scope>
    <source>
        <strain evidence="4 5">DSM 24875</strain>
    </source>
</reference>
<comment type="similarity">
    <text evidence="1">Belongs to the GST superfamily.</text>
</comment>
<dbReference type="Proteomes" id="UP000253529">
    <property type="component" value="Unassembled WGS sequence"/>
</dbReference>
<dbReference type="InterPro" id="IPR040079">
    <property type="entry name" value="Glutathione_S-Trfase"/>
</dbReference>
<dbReference type="AlphaFoldDB" id="A0A366ERP4"/>
<evidence type="ECO:0000313" key="5">
    <source>
        <dbReference type="Proteomes" id="UP000253529"/>
    </source>
</evidence>
<feature type="domain" description="GST N-terminal" evidence="2">
    <location>
        <begin position="1"/>
        <end position="85"/>
    </location>
</feature>
<evidence type="ECO:0000259" key="3">
    <source>
        <dbReference type="PROSITE" id="PS50405"/>
    </source>
</evidence>
<dbReference type="SUPFAM" id="SSF47616">
    <property type="entry name" value="GST C-terminal domain-like"/>
    <property type="match status" value="1"/>
</dbReference>
<dbReference type="PANTHER" id="PTHR44051:SF19">
    <property type="entry name" value="DISULFIDE-BOND OXIDOREDUCTASE YFCG"/>
    <property type="match status" value="1"/>
</dbReference>
<protein>
    <submittedName>
        <fullName evidence="4">GST-like protein</fullName>
    </submittedName>
</protein>
<dbReference type="PROSITE" id="PS50404">
    <property type="entry name" value="GST_NTER"/>
    <property type="match status" value="1"/>
</dbReference>
<dbReference type="Pfam" id="PF00043">
    <property type="entry name" value="GST_C"/>
    <property type="match status" value="1"/>
</dbReference>
<evidence type="ECO:0000313" key="4">
    <source>
        <dbReference type="EMBL" id="RBP04169.1"/>
    </source>
</evidence>
<gene>
    <name evidence="4" type="ORF">DFR50_14042</name>
</gene>
<dbReference type="InterPro" id="IPR004046">
    <property type="entry name" value="GST_C"/>
</dbReference>
<organism evidence="4 5">
    <name type="scientific">Roseiarcus fermentans</name>
    <dbReference type="NCBI Taxonomy" id="1473586"/>
    <lineage>
        <taxon>Bacteria</taxon>
        <taxon>Pseudomonadati</taxon>
        <taxon>Pseudomonadota</taxon>
        <taxon>Alphaproteobacteria</taxon>
        <taxon>Hyphomicrobiales</taxon>
        <taxon>Roseiarcaceae</taxon>
        <taxon>Roseiarcus</taxon>
    </lineage>
</organism>
<dbReference type="OrthoDB" id="9803562at2"/>
<dbReference type="SFLD" id="SFLDS00019">
    <property type="entry name" value="Glutathione_Transferase_(cytos"/>
    <property type="match status" value="1"/>
</dbReference>
<dbReference type="PROSITE" id="PS50405">
    <property type="entry name" value="GST_CTER"/>
    <property type="match status" value="1"/>
</dbReference>
<dbReference type="SFLD" id="SFLDG01151">
    <property type="entry name" value="Main.2:_Nu-like"/>
    <property type="match status" value="1"/>
</dbReference>
<dbReference type="InterPro" id="IPR036249">
    <property type="entry name" value="Thioredoxin-like_sf"/>
</dbReference>